<proteinExistence type="predicted"/>
<evidence type="ECO:0000256" key="1">
    <source>
        <dbReference type="ARBA" id="ARBA00022729"/>
    </source>
</evidence>
<dbReference type="GO" id="GO:0016301">
    <property type="term" value="F:kinase activity"/>
    <property type="evidence" value="ECO:0007669"/>
    <property type="project" value="UniProtKB-KW"/>
</dbReference>
<dbReference type="EMBL" id="AJTX02000003">
    <property type="protein sequence ID" value="KKJ00829.1"/>
    <property type="molecule type" value="Genomic_DNA"/>
</dbReference>
<accession>A0A0M2Q1L0</accession>
<feature type="domain" description="Outer membrane protein beta-barrel" evidence="3">
    <location>
        <begin position="14"/>
        <end position="173"/>
    </location>
</feature>
<dbReference type="InterPro" id="IPR011250">
    <property type="entry name" value="OMP/PagP_B-barrel"/>
</dbReference>
<dbReference type="STRING" id="317619.GCA_000332315_04639"/>
<reference evidence="4" key="1">
    <citation type="submission" date="2012-04" db="EMBL/GenBank/DDBJ databases">
        <authorList>
            <person name="Borisov I.G."/>
            <person name="Ivanikova N.V."/>
            <person name="Pinevich A.V."/>
        </authorList>
    </citation>
    <scope>NUCLEOTIDE SEQUENCE</scope>
    <source>
        <strain evidence="4">CALU 1027</strain>
    </source>
</reference>
<name>A0A0M2Q1L0_PROHO</name>
<comment type="caution">
    <text evidence="4">The sequence shown here is derived from an EMBL/GenBank/DDBJ whole genome shotgun (WGS) entry which is preliminary data.</text>
</comment>
<evidence type="ECO:0000259" key="3">
    <source>
        <dbReference type="Pfam" id="PF13505"/>
    </source>
</evidence>
<organism evidence="4 5">
    <name type="scientific">Prochlorothrix hollandica PCC 9006 = CALU 1027</name>
    <dbReference type="NCBI Taxonomy" id="317619"/>
    <lineage>
        <taxon>Bacteria</taxon>
        <taxon>Bacillati</taxon>
        <taxon>Cyanobacteriota</taxon>
        <taxon>Cyanophyceae</taxon>
        <taxon>Prochlorotrichales</taxon>
        <taxon>Prochlorotrichaceae</taxon>
        <taxon>Prochlorothrix</taxon>
    </lineage>
</organism>
<sequence length="173" mass="17644">MKVFKTFAASAFSIFSVVAIFGANPAAANPQGLEGSYLGAGVSIGTTSGGQGDDGRTMGGNVQGRFDVPNAPISLRGSVLFTDENAAFVPMVSYDLAVSENTNIYAGGGASLLLDNNSTTPLGNRDAFALTAGVETGLTDNLAVYGDVKLGINAYEKSLADALSIQVGAAYRF</sequence>
<keyword evidence="4" id="KW-0808">Transferase</keyword>
<dbReference type="Pfam" id="PF13505">
    <property type="entry name" value="OMP_b-brl"/>
    <property type="match status" value="1"/>
</dbReference>
<dbReference type="SUPFAM" id="SSF56925">
    <property type="entry name" value="OMPA-like"/>
    <property type="match status" value="1"/>
</dbReference>
<dbReference type="InterPro" id="IPR027385">
    <property type="entry name" value="Beta-barrel_OMP"/>
</dbReference>
<gene>
    <name evidence="4" type="ORF">PROH_06230</name>
</gene>
<protein>
    <submittedName>
        <fullName evidence="4">Histidine kinase</fullName>
    </submittedName>
</protein>
<evidence type="ECO:0000313" key="5">
    <source>
        <dbReference type="Proteomes" id="UP000034681"/>
    </source>
</evidence>
<keyword evidence="5" id="KW-1185">Reference proteome</keyword>
<keyword evidence="1 2" id="KW-0732">Signal</keyword>
<dbReference type="eggNOG" id="COG3637">
    <property type="taxonomic scope" value="Bacteria"/>
</dbReference>
<feature type="signal peptide" evidence="2">
    <location>
        <begin position="1"/>
        <end position="28"/>
    </location>
</feature>
<evidence type="ECO:0000313" key="4">
    <source>
        <dbReference type="EMBL" id="KKJ00829.1"/>
    </source>
</evidence>
<dbReference type="Proteomes" id="UP000034681">
    <property type="component" value="Unassembled WGS sequence"/>
</dbReference>
<feature type="chain" id="PRO_5005639588" evidence="2">
    <location>
        <begin position="29"/>
        <end position="173"/>
    </location>
</feature>
<keyword evidence="4" id="KW-0418">Kinase</keyword>
<dbReference type="OrthoDB" id="485268at2"/>
<dbReference type="AlphaFoldDB" id="A0A0M2Q1L0"/>
<dbReference type="RefSeq" id="WP_016925711.1">
    <property type="nucleotide sequence ID" value="NZ_KB235944.1"/>
</dbReference>
<evidence type="ECO:0000256" key="2">
    <source>
        <dbReference type="SAM" id="SignalP"/>
    </source>
</evidence>